<protein>
    <submittedName>
        <fullName evidence="1">Uncharacterized protein</fullName>
    </submittedName>
</protein>
<dbReference type="Proteomes" id="UP000017404">
    <property type="component" value="Unassembled WGS sequence"/>
</dbReference>
<organism evidence="1 2">
    <name type="scientific">Acinetobacter tjernbergiae DSM 14971 = CIP 107465</name>
    <dbReference type="NCBI Taxonomy" id="1120928"/>
    <lineage>
        <taxon>Bacteria</taxon>
        <taxon>Pseudomonadati</taxon>
        <taxon>Pseudomonadota</taxon>
        <taxon>Gammaproteobacteria</taxon>
        <taxon>Moraxellales</taxon>
        <taxon>Moraxellaceae</taxon>
        <taxon>Acinetobacter</taxon>
    </lineage>
</organism>
<dbReference type="AlphaFoldDB" id="V2UWH4"/>
<evidence type="ECO:0000313" key="2">
    <source>
        <dbReference type="Proteomes" id="UP000017404"/>
    </source>
</evidence>
<keyword evidence="2" id="KW-1185">Reference proteome</keyword>
<comment type="caution">
    <text evidence="1">The sequence shown here is derived from an EMBL/GenBank/DDBJ whole genome shotgun (WGS) entry which is preliminary data.</text>
</comment>
<proteinExistence type="predicted"/>
<dbReference type="EMBL" id="AYEV01000032">
    <property type="protein sequence ID" value="ESK54327.1"/>
    <property type="molecule type" value="Genomic_DNA"/>
</dbReference>
<name>V2UWH4_9GAMM</name>
<dbReference type="RefSeq" id="WP_018678248.1">
    <property type="nucleotide sequence ID" value="NZ_AYEV01000032.1"/>
</dbReference>
<dbReference type="OrthoDB" id="5518417at2"/>
<dbReference type="PATRIC" id="fig|1120928.5.peg.2818"/>
<accession>V2UWH4</accession>
<gene>
    <name evidence="1" type="ORF">F990_02785</name>
</gene>
<evidence type="ECO:0000313" key="1">
    <source>
        <dbReference type="EMBL" id="ESK54327.1"/>
    </source>
</evidence>
<reference evidence="1 2" key="1">
    <citation type="submission" date="2013-10" db="EMBL/GenBank/DDBJ databases">
        <title>The Genome Sequence of Acinetobacter tjernbergiae CIP107465.</title>
        <authorList>
            <consortium name="The Broad Institute Genomics Platform"/>
            <consortium name="The Broad Institute Genome Sequencing Center for Infectious Disease"/>
            <person name="Cerqueira G."/>
            <person name="Feldgarden M."/>
            <person name="Courvalin P."/>
            <person name="Grillot-Courvalin C."/>
            <person name="Clermont D."/>
            <person name="Rocha E."/>
            <person name="Yoon E.-J."/>
            <person name="Nemec A."/>
            <person name="Young S.K."/>
            <person name="Zeng Q."/>
            <person name="Gargeya S."/>
            <person name="Fitzgerald M."/>
            <person name="Abouelleil A."/>
            <person name="Alvarado L."/>
            <person name="Berlin A.M."/>
            <person name="Chapman S.B."/>
            <person name="Gainer-Dewar J."/>
            <person name="Goldberg J."/>
            <person name="Gnerre S."/>
            <person name="Griggs A."/>
            <person name="Gujja S."/>
            <person name="Hansen M."/>
            <person name="Howarth C."/>
            <person name="Imamovic A."/>
            <person name="Ireland A."/>
            <person name="Larimer J."/>
            <person name="McCowan C."/>
            <person name="Murphy C."/>
            <person name="Pearson M."/>
            <person name="Poon T.W."/>
            <person name="Priest M."/>
            <person name="Roberts A."/>
            <person name="Saif S."/>
            <person name="Shea T."/>
            <person name="Sykes S."/>
            <person name="Wortman J."/>
            <person name="Nusbaum C."/>
            <person name="Birren B."/>
        </authorList>
    </citation>
    <scope>NUCLEOTIDE SEQUENCE [LARGE SCALE GENOMIC DNA]</scope>
    <source>
        <strain evidence="1 2">CIP 107465</strain>
    </source>
</reference>
<sequence length="148" mass="17357">MYVLSIFWRASQSKHKAFANVELTDEINRYFQNCIKDLIGLDPNAVMIKVAKLKCSRNYYTEEHLRGIITNPVLRKLGENRFSYFMIFSGYYFEIMLYTTPGLKVSEAGVLKKNKRILKVPYIDILSIPEMVKAFLKTRELQKSQQVF</sequence>